<comment type="caution">
    <text evidence="2">The sequence shown here is derived from an EMBL/GenBank/DDBJ whole genome shotgun (WGS) entry which is preliminary data.</text>
</comment>
<dbReference type="SUPFAM" id="SSF49464">
    <property type="entry name" value="Carboxypeptidase regulatory domain-like"/>
    <property type="match status" value="1"/>
</dbReference>
<organism evidence="2 3">
    <name type="scientific">Aquimarina atlantica</name>
    <dbReference type="NCBI Taxonomy" id="1317122"/>
    <lineage>
        <taxon>Bacteria</taxon>
        <taxon>Pseudomonadati</taxon>
        <taxon>Bacteroidota</taxon>
        <taxon>Flavobacteriia</taxon>
        <taxon>Flavobacteriales</taxon>
        <taxon>Flavobacteriaceae</taxon>
        <taxon>Aquimarina</taxon>
    </lineage>
</organism>
<evidence type="ECO:0000256" key="1">
    <source>
        <dbReference type="SAM" id="SignalP"/>
    </source>
</evidence>
<dbReference type="eggNOG" id="ENOG502Z8NF">
    <property type="taxonomic scope" value="Bacteria"/>
</dbReference>
<gene>
    <name evidence="2" type="ORF">ATO12_18165</name>
</gene>
<feature type="chain" id="PRO_5001515646" description="CarboxypepD_reg-like domain-containing protein" evidence="1">
    <location>
        <begin position="20"/>
        <end position="262"/>
    </location>
</feature>
<protein>
    <recommendedName>
        <fullName evidence="4">CarboxypepD_reg-like domain-containing protein</fullName>
    </recommendedName>
</protein>
<reference evidence="2 3" key="1">
    <citation type="submission" date="2014-04" db="EMBL/GenBank/DDBJ databases">
        <title>Aquimarina sp. 22II-S11-z7 Genome Sequencing.</title>
        <authorList>
            <person name="Lai Q."/>
        </authorList>
    </citation>
    <scope>NUCLEOTIDE SEQUENCE [LARGE SCALE GENOMIC DNA]</scope>
    <source>
        <strain evidence="2 3">22II-S11-z7</strain>
    </source>
</reference>
<keyword evidence="3" id="KW-1185">Reference proteome</keyword>
<accession>A0A023BSJ0</accession>
<name>A0A023BSJ0_9FLAO</name>
<proteinExistence type="predicted"/>
<keyword evidence="1" id="KW-0732">Signal</keyword>
<dbReference type="Pfam" id="PF13715">
    <property type="entry name" value="CarbopepD_reg_2"/>
    <property type="match status" value="1"/>
</dbReference>
<dbReference type="OrthoDB" id="1436952at2"/>
<sequence length="262" mass="29755">MKIKLSVLFVCFIVSTSIAQITSRVMIHGKISAPIGDDVEGVVVYNRSTNKGTITNKEGKFKIGAGINDRIEVVAMQYQNFVILVDKGIVDTKRLSIFLNESVNQLEEVVVTPYDLAGNVSVDVKKIGFSQSGIGDVAEETSSRINDTDYDFTPDELSPLENKVFLEDRMINGLNFVNLFKLFYNTKKTSKKKKDSSAIDVRVRDLYNDEFFKDYLALEIDQINDFIFFAEENGLNEKYFESGKELDLLQFLAYQSKLYHKK</sequence>
<evidence type="ECO:0008006" key="4">
    <source>
        <dbReference type="Google" id="ProtNLM"/>
    </source>
</evidence>
<feature type="signal peptide" evidence="1">
    <location>
        <begin position="1"/>
        <end position="19"/>
    </location>
</feature>
<dbReference type="Proteomes" id="UP000023541">
    <property type="component" value="Unassembled WGS sequence"/>
</dbReference>
<dbReference type="EMBL" id="AQRA01000006">
    <property type="protein sequence ID" value="EZH72946.1"/>
    <property type="molecule type" value="Genomic_DNA"/>
</dbReference>
<dbReference type="RefSeq" id="WP_051575839.1">
    <property type="nucleotide sequence ID" value="NZ_AQRA01000006.1"/>
</dbReference>
<evidence type="ECO:0000313" key="2">
    <source>
        <dbReference type="EMBL" id="EZH72946.1"/>
    </source>
</evidence>
<dbReference type="InterPro" id="IPR008969">
    <property type="entry name" value="CarboxyPept-like_regulatory"/>
</dbReference>
<dbReference type="AlphaFoldDB" id="A0A023BSJ0"/>
<dbReference type="STRING" id="1317122.ATO12_18165"/>
<evidence type="ECO:0000313" key="3">
    <source>
        <dbReference type="Proteomes" id="UP000023541"/>
    </source>
</evidence>